<evidence type="ECO:0000313" key="1">
    <source>
        <dbReference type="EMBL" id="MPN26934.1"/>
    </source>
</evidence>
<reference evidence="1" key="1">
    <citation type="submission" date="2019-08" db="EMBL/GenBank/DDBJ databases">
        <authorList>
            <person name="Kucharzyk K."/>
            <person name="Murdoch R.W."/>
            <person name="Higgins S."/>
            <person name="Loffler F."/>
        </authorList>
    </citation>
    <scope>NUCLEOTIDE SEQUENCE</scope>
</reference>
<dbReference type="AlphaFoldDB" id="A0A645GSF4"/>
<protein>
    <recommendedName>
        <fullName evidence="2">NlpC/P60 domain-containing protein</fullName>
    </recommendedName>
</protein>
<evidence type="ECO:0008006" key="2">
    <source>
        <dbReference type="Google" id="ProtNLM"/>
    </source>
</evidence>
<accession>A0A645GSF4</accession>
<dbReference type="EMBL" id="VSSQ01076637">
    <property type="protein sequence ID" value="MPN26934.1"/>
    <property type="molecule type" value="Genomic_DNA"/>
</dbReference>
<sequence length="238" mass="26530">MEQLSFDEEKKNWAEVLYHTLYDSDALEKYGSYFTGSQPSYSGDSYGGGIEYGGGESTDIDISRFVSPETKNNLDLAAYAIQAWENCWGYVWGTYGNVLTQSLFDYKLEQYPDGVGDYKDFIEEHWLGGRTTDCIGLIKGYGWLDAETLKIGYAVNGMPDYGADQMYKSATVSGTMEDMPEIVGLALWKEGHIGVYIGGGYAIEAMGTKYGVVKTEVAGRGWQGWCKIPYIQYIEEEG</sequence>
<dbReference type="Gene3D" id="3.90.1720.10">
    <property type="entry name" value="endopeptidase domain like (from Nostoc punctiforme)"/>
    <property type="match status" value="1"/>
</dbReference>
<comment type="caution">
    <text evidence="1">The sequence shown here is derived from an EMBL/GenBank/DDBJ whole genome shotgun (WGS) entry which is preliminary data.</text>
</comment>
<name>A0A645GSF4_9ZZZZ</name>
<organism evidence="1">
    <name type="scientific">bioreactor metagenome</name>
    <dbReference type="NCBI Taxonomy" id="1076179"/>
    <lineage>
        <taxon>unclassified sequences</taxon>
        <taxon>metagenomes</taxon>
        <taxon>ecological metagenomes</taxon>
    </lineage>
</organism>
<gene>
    <name evidence="1" type="ORF">SDC9_174360</name>
</gene>
<proteinExistence type="predicted"/>